<dbReference type="EMBL" id="FOXR01000005">
    <property type="protein sequence ID" value="SFP85865.1"/>
    <property type="molecule type" value="Genomic_DNA"/>
</dbReference>
<name>A0A1I5TS44_9FIRM</name>
<evidence type="ECO:0000313" key="1">
    <source>
        <dbReference type="EMBL" id="SFP85865.1"/>
    </source>
</evidence>
<keyword evidence="2" id="KW-1185">Reference proteome</keyword>
<dbReference type="Proteomes" id="UP000198577">
    <property type="component" value="Unassembled WGS sequence"/>
</dbReference>
<protein>
    <submittedName>
        <fullName evidence="1">Uncharacterized protein</fullName>
    </submittedName>
</protein>
<evidence type="ECO:0000313" key="2">
    <source>
        <dbReference type="Proteomes" id="UP000198577"/>
    </source>
</evidence>
<proteinExistence type="predicted"/>
<dbReference type="AlphaFoldDB" id="A0A1I5TS44"/>
<gene>
    <name evidence="1" type="ORF">SAMN05444406_10535</name>
</gene>
<accession>A0A1I5TS44</accession>
<organism evidence="1 2">
    <name type="scientific">Caldicoprobacter faecalis</name>
    <dbReference type="NCBI Taxonomy" id="937334"/>
    <lineage>
        <taxon>Bacteria</taxon>
        <taxon>Bacillati</taxon>
        <taxon>Bacillota</taxon>
        <taxon>Clostridia</taxon>
        <taxon>Caldicoprobacterales</taxon>
        <taxon>Caldicoprobacteraceae</taxon>
        <taxon>Caldicoprobacter</taxon>
    </lineage>
</organism>
<reference evidence="1 2" key="1">
    <citation type="submission" date="2016-10" db="EMBL/GenBank/DDBJ databases">
        <authorList>
            <person name="de Groot N.N."/>
        </authorList>
    </citation>
    <scope>NUCLEOTIDE SEQUENCE [LARGE SCALE GENOMIC DNA]</scope>
    <source>
        <strain evidence="1 2">DSM 20678</strain>
    </source>
</reference>
<sequence>MVRLLKIREISRLSLFSLNLDAAILERLFSHRLEFYLGKYSEIIAEIRKNIITSQRINVLILKTSF</sequence>
<dbReference type="STRING" id="937334.SAMN05444406_10535"/>